<dbReference type="AlphaFoldDB" id="A0A327NPB1"/>
<dbReference type="EMBL" id="QLII01000001">
    <property type="protein sequence ID" value="RAI76575.1"/>
    <property type="molecule type" value="Genomic_DNA"/>
</dbReference>
<comment type="caution">
    <text evidence="1">The sequence shown here is derived from an EMBL/GenBank/DDBJ whole genome shotgun (WGS) entry which is preliminary data.</text>
</comment>
<dbReference type="RefSeq" id="WP_111346368.1">
    <property type="nucleotide sequence ID" value="NZ_QLII01000001.1"/>
</dbReference>
<name>A0A327NPB1_9BACT</name>
<evidence type="ECO:0000313" key="1">
    <source>
        <dbReference type="EMBL" id="RAI76575.1"/>
    </source>
</evidence>
<gene>
    <name evidence="1" type="ORF">HMF3257_24800</name>
</gene>
<accession>A0A327NPB1</accession>
<dbReference type="Proteomes" id="UP000249016">
    <property type="component" value="Unassembled WGS sequence"/>
</dbReference>
<proteinExistence type="predicted"/>
<evidence type="ECO:0000313" key="2">
    <source>
        <dbReference type="Proteomes" id="UP000249016"/>
    </source>
</evidence>
<protein>
    <submittedName>
        <fullName evidence="1">Uncharacterized protein</fullName>
    </submittedName>
</protein>
<organism evidence="1 2">
    <name type="scientific">Spirosoma telluris</name>
    <dbReference type="NCBI Taxonomy" id="2183553"/>
    <lineage>
        <taxon>Bacteria</taxon>
        <taxon>Pseudomonadati</taxon>
        <taxon>Bacteroidota</taxon>
        <taxon>Cytophagia</taxon>
        <taxon>Cytophagales</taxon>
        <taxon>Cytophagaceae</taxon>
        <taxon>Spirosoma</taxon>
    </lineage>
</organism>
<reference evidence="1 2" key="1">
    <citation type="submission" date="2018-06" db="EMBL/GenBank/DDBJ databases">
        <title>Spirosoma sp. HMF3257 Genome sequencing and assembly.</title>
        <authorList>
            <person name="Kang H."/>
            <person name="Cha I."/>
            <person name="Kim H."/>
            <person name="Kang J."/>
            <person name="Joh K."/>
        </authorList>
    </citation>
    <scope>NUCLEOTIDE SEQUENCE [LARGE SCALE GENOMIC DNA]</scope>
    <source>
        <strain evidence="1 2">HMF3257</strain>
    </source>
</reference>
<sequence>MLEEREWLGTWSIFSDDPERVFQGLLTYSPKNGGELKIGKQNAYWDEFRLLDQTQLIPIIKGYDYHSGKR</sequence>
<keyword evidence="2" id="KW-1185">Reference proteome</keyword>